<gene>
    <name evidence="1" type="ORF">CGC58_09430</name>
</gene>
<evidence type="ECO:0008006" key="3">
    <source>
        <dbReference type="Google" id="ProtNLM"/>
    </source>
</evidence>
<evidence type="ECO:0000313" key="1">
    <source>
        <dbReference type="EMBL" id="ATA89926.1"/>
    </source>
</evidence>
<dbReference type="KEGG" id="csto:CGC58_09430"/>
<name>A0A250G113_9FLAO</name>
<accession>A0A250G113</accession>
<reference evidence="2" key="1">
    <citation type="submission" date="2017-06" db="EMBL/GenBank/DDBJ databases">
        <title>Capnocytophaga spp. assemblies.</title>
        <authorList>
            <person name="Gulvik C.A."/>
        </authorList>
    </citation>
    <scope>NUCLEOTIDE SEQUENCE [LARGE SCALE GENOMIC DNA]</scope>
    <source>
        <strain evidence="2">H2177</strain>
    </source>
</reference>
<evidence type="ECO:0000313" key="2">
    <source>
        <dbReference type="Proteomes" id="UP000217348"/>
    </source>
</evidence>
<dbReference type="SUPFAM" id="SSF54001">
    <property type="entry name" value="Cysteine proteinases"/>
    <property type="match status" value="1"/>
</dbReference>
<sequence length="668" mass="78895">MQMENRELFRFVKAESWANSLSDEQIIELLKDTDFSREQTDEGRDFCYFLHKYFKVDETQTSDYVFMAYTLTQPENLERASMYDMVLEENEYFDIHRISVFRNGKIIDKTSDTTVKVLDNENQSGRGVLSSSKKLNFSIKDLHLNDILILEDMRTKVFTEKEFLRRDFVKNVYVTPDTYWAYGKYHYKFINNRNKRVAYKNVFFRDEDRNVLPSEVKYLNQGEAFEILKTDYINPVDPSREIFSFIDFATESNWKDLSNYIYPFYKEVFEKSDLESFAPDFVEKLNAIPSFDEKIQYAIEYVQNNIYYVYNADEMNGHKPQEPAVTYQNKQGDCKAKSVLLKTILDYLGVESSIVLVNYNSDFYLKYYLPSLLAFNHVIVKINYKGEEYLIDVTARNEFGRLQNRAVISFCFYMEIAPNQELKVRKPIRFKKYCIEETVSLDAKGDTGKIVLNTIYRYGRANSMRGYFKSKNKKEILDSWNSSLFYSLNYCNDRKGKDFRDIFKNASLQIVSDNKSENEFVVRYEADIQDPYFTDPKGARFLMYFDGALLKNSIRDYQHSDSGFWHNFDSEYYEITLTTDQKIDTKEKYTIQECDIKNEFFTHKTEKFITKNSGKVTVAYNPLTNVEIPLEKFEAVREDYHKVADSNFGIGIDIIEGGILNSLKRIFK</sequence>
<dbReference type="Proteomes" id="UP000217348">
    <property type="component" value="Chromosome"/>
</dbReference>
<dbReference type="OrthoDB" id="98874at2"/>
<dbReference type="EMBL" id="CP022387">
    <property type="protein sequence ID" value="ATA89926.1"/>
    <property type="molecule type" value="Genomic_DNA"/>
</dbReference>
<organism evidence="1 2">
    <name type="scientific">Capnocytophaga stomatis</name>
    <dbReference type="NCBI Taxonomy" id="1848904"/>
    <lineage>
        <taxon>Bacteria</taxon>
        <taxon>Pseudomonadati</taxon>
        <taxon>Bacteroidota</taxon>
        <taxon>Flavobacteriia</taxon>
        <taxon>Flavobacteriales</taxon>
        <taxon>Flavobacteriaceae</taxon>
        <taxon>Capnocytophaga</taxon>
    </lineage>
</organism>
<dbReference type="RefSeq" id="WP_095896484.1">
    <property type="nucleotide sequence ID" value="NZ_CP022387.1"/>
</dbReference>
<dbReference type="InterPro" id="IPR038765">
    <property type="entry name" value="Papain-like_cys_pep_sf"/>
</dbReference>
<protein>
    <recommendedName>
        <fullName evidence="3">DUF3857 domain-containing protein</fullName>
    </recommendedName>
</protein>
<dbReference type="AlphaFoldDB" id="A0A250G113"/>
<dbReference type="Gene3D" id="3.10.620.30">
    <property type="match status" value="1"/>
</dbReference>
<proteinExistence type="predicted"/>